<protein>
    <submittedName>
        <fullName evidence="1">Uncharacterized protein</fullName>
    </submittedName>
</protein>
<reference evidence="1 2" key="1">
    <citation type="submission" date="2023-07" db="EMBL/GenBank/DDBJ databases">
        <title>Genomic Encyclopedia of Type Strains, Phase IV (KMG-IV): sequencing the most valuable type-strain genomes for metagenomic binning, comparative biology and taxonomic classification.</title>
        <authorList>
            <person name="Goeker M."/>
        </authorList>
    </citation>
    <scope>NUCLEOTIDE SEQUENCE [LARGE SCALE GENOMIC DNA]</scope>
    <source>
        <strain evidence="1 2">B1-1</strain>
    </source>
</reference>
<organism evidence="1 2">
    <name type="scientific">Kaistia geumhonensis</name>
    <dbReference type="NCBI Taxonomy" id="410839"/>
    <lineage>
        <taxon>Bacteria</taxon>
        <taxon>Pseudomonadati</taxon>
        <taxon>Pseudomonadota</taxon>
        <taxon>Alphaproteobacteria</taxon>
        <taxon>Hyphomicrobiales</taxon>
        <taxon>Kaistiaceae</taxon>
        <taxon>Kaistia</taxon>
    </lineage>
</organism>
<evidence type="ECO:0000313" key="2">
    <source>
        <dbReference type="Proteomes" id="UP001223743"/>
    </source>
</evidence>
<proteinExistence type="predicted"/>
<comment type="caution">
    <text evidence="1">The sequence shown here is derived from an EMBL/GenBank/DDBJ whole genome shotgun (WGS) entry which is preliminary data.</text>
</comment>
<name>A0ABU0M4H9_9HYPH</name>
<keyword evidence="2" id="KW-1185">Reference proteome</keyword>
<dbReference type="RefSeq" id="WP_266280382.1">
    <property type="nucleotide sequence ID" value="NZ_JAPKNF010000001.1"/>
</dbReference>
<accession>A0ABU0M4H9</accession>
<evidence type="ECO:0000313" key="1">
    <source>
        <dbReference type="EMBL" id="MDQ0515856.1"/>
    </source>
</evidence>
<gene>
    <name evidence="1" type="ORF">QO015_001469</name>
</gene>
<sequence length="127" mass="14739">MHRIGEFEVAYTGRNTWRAYIYKDGEVIDIAPVAWLDNYDDSERRIAVSFRKKYRKEMEERSASGAHFKVVVGEAAEPKIPGKFRNSRRLVKIVEVVSTGEPELDPDHPEWDQGVWCREIRTIASVE</sequence>
<dbReference type="Proteomes" id="UP001223743">
    <property type="component" value="Unassembled WGS sequence"/>
</dbReference>
<dbReference type="EMBL" id="JAUSWJ010000001">
    <property type="protein sequence ID" value="MDQ0515856.1"/>
    <property type="molecule type" value="Genomic_DNA"/>
</dbReference>